<organism evidence="1 2">
    <name type="scientific">Entomophthora muscae</name>
    <dbReference type="NCBI Taxonomy" id="34485"/>
    <lineage>
        <taxon>Eukaryota</taxon>
        <taxon>Fungi</taxon>
        <taxon>Fungi incertae sedis</taxon>
        <taxon>Zoopagomycota</taxon>
        <taxon>Entomophthoromycotina</taxon>
        <taxon>Entomophthoromycetes</taxon>
        <taxon>Entomophthorales</taxon>
        <taxon>Entomophthoraceae</taxon>
        <taxon>Entomophthora</taxon>
    </lineage>
</organism>
<name>A0ACC2ULW4_9FUNG</name>
<evidence type="ECO:0000313" key="1">
    <source>
        <dbReference type="EMBL" id="KAJ9087922.1"/>
    </source>
</evidence>
<dbReference type="EMBL" id="QTSX02000178">
    <property type="protein sequence ID" value="KAJ9087922.1"/>
    <property type="molecule type" value="Genomic_DNA"/>
</dbReference>
<dbReference type="Proteomes" id="UP001165960">
    <property type="component" value="Unassembled WGS sequence"/>
</dbReference>
<evidence type="ECO:0000313" key="2">
    <source>
        <dbReference type="Proteomes" id="UP001165960"/>
    </source>
</evidence>
<protein>
    <submittedName>
        <fullName evidence="1">Uncharacterized protein</fullName>
    </submittedName>
</protein>
<gene>
    <name evidence="1" type="ORF">DSO57_1028261</name>
</gene>
<reference evidence="1" key="1">
    <citation type="submission" date="2022-04" db="EMBL/GenBank/DDBJ databases">
        <title>Genome of the entomopathogenic fungus Entomophthora muscae.</title>
        <authorList>
            <person name="Elya C."/>
            <person name="Lovett B.R."/>
            <person name="Lee E."/>
            <person name="Macias A.M."/>
            <person name="Hajek A.E."/>
            <person name="De Bivort B.L."/>
            <person name="Kasson M.T."/>
            <person name="De Fine Licht H.H."/>
            <person name="Stajich J.E."/>
        </authorList>
    </citation>
    <scope>NUCLEOTIDE SEQUENCE</scope>
    <source>
        <strain evidence="1">Berkeley</strain>
    </source>
</reference>
<accession>A0ACC2ULW4</accession>
<sequence length="143" mass="15156">MAFQGQPASPVGVQPDTGRDLNPGPEPLRAACPCFPKVESPQAEANNDCLKVEASQTKGIITPNGGNKIHTICFMGLKTTLVANQDVSPEESTGPGPNPMTATQEQDNQVANLRFLTNERNPGPGAISLPLNPSVQTTRPHIY</sequence>
<comment type="caution">
    <text evidence="1">The sequence shown here is derived from an EMBL/GenBank/DDBJ whole genome shotgun (WGS) entry which is preliminary data.</text>
</comment>
<keyword evidence="2" id="KW-1185">Reference proteome</keyword>
<proteinExistence type="predicted"/>